<evidence type="ECO:0000313" key="1">
    <source>
        <dbReference type="EMBL" id="KAF9762970.1"/>
    </source>
</evidence>
<comment type="caution">
    <text evidence="1">The sequence shown here is derived from an EMBL/GenBank/DDBJ whole genome shotgun (WGS) entry which is preliminary data.</text>
</comment>
<dbReference type="Proteomes" id="UP000740883">
    <property type="component" value="Unassembled WGS sequence"/>
</dbReference>
<dbReference type="EMBL" id="SBJO01000116">
    <property type="protein sequence ID" value="KAF9762970.1"/>
    <property type="molecule type" value="Genomic_DNA"/>
</dbReference>
<sequence>MALKETNDSLKEINKAIEERDIDKVLSLFPRVDQKDYNKLINKIEVFLNKEMMINKTVYNLNMFYYNRTVQKRTPREGCFEYLYVHEGKIKYRPKDIKKD</sequence>
<evidence type="ECO:0000313" key="2">
    <source>
        <dbReference type="Proteomes" id="UP000740883"/>
    </source>
</evidence>
<protein>
    <submittedName>
        <fullName evidence="1">Uncharacterized protein</fullName>
    </submittedName>
</protein>
<accession>A0A9P6GY68</accession>
<gene>
    <name evidence="1" type="ORF">NGRA_1624</name>
</gene>
<name>A0A9P6GY68_9MICR</name>
<dbReference type="AlphaFoldDB" id="A0A9P6GY68"/>
<organism evidence="1 2">
    <name type="scientific">Nosema granulosis</name>
    <dbReference type="NCBI Taxonomy" id="83296"/>
    <lineage>
        <taxon>Eukaryota</taxon>
        <taxon>Fungi</taxon>
        <taxon>Fungi incertae sedis</taxon>
        <taxon>Microsporidia</taxon>
        <taxon>Nosematidae</taxon>
        <taxon>Nosema</taxon>
    </lineage>
</organism>
<keyword evidence="2" id="KW-1185">Reference proteome</keyword>
<reference evidence="1 2" key="1">
    <citation type="journal article" date="2020" name="Genome Biol. Evol.">
        <title>Comparative genomics of strictly vertically transmitted, feminizing microsporidia endosymbionts of amphipod crustaceans.</title>
        <authorList>
            <person name="Cormier A."/>
            <person name="Chebbi M.A."/>
            <person name="Giraud I."/>
            <person name="Wattier R."/>
            <person name="Teixeira M."/>
            <person name="Gilbert C."/>
            <person name="Rigaud T."/>
            <person name="Cordaux R."/>
        </authorList>
    </citation>
    <scope>NUCLEOTIDE SEQUENCE [LARGE SCALE GENOMIC DNA]</scope>
    <source>
        <strain evidence="1 2">Ou3-Ou53</strain>
    </source>
</reference>
<proteinExistence type="predicted"/>